<proteinExistence type="predicted"/>
<evidence type="ECO:0000256" key="1">
    <source>
        <dbReference type="SAM" id="MobiDB-lite"/>
    </source>
</evidence>
<reference evidence="2 3" key="1">
    <citation type="submission" date="2023-02" db="EMBL/GenBank/DDBJ databases">
        <title>Genome sequence of Sphingomonas naphthae.</title>
        <authorList>
            <person name="Kim S."/>
            <person name="Heo J."/>
            <person name="Kwon S.-W."/>
        </authorList>
    </citation>
    <scope>NUCLEOTIDE SEQUENCE [LARGE SCALE GENOMIC DNA]</scope>
    <source>
        <strain evidence="2 3">KACC 18716</strain>
    </source>
</reference>
<organism evidence="2 3">
    <name type="scientific">Sphingomonas naphthae</name>
    <dbReference type="NCBI Taxonomy" id="1813468"/>
    <lineage>
        <taxon>Bacteria</taxon>
        <taxon>Pseudomonadati</taxon>
        <taxon>Pseudomonadota</taxon>
        <taxon>Alphaproteobacteria</taxon>
        <taxon>Sphingomonadales</taxon>
        <taxon>Sphingomonadaceae</taxon>
        <taxon>Sphingomonas</taxon>
    </lineage>
</organism>
<dbReference type="Proteomes" id="UP001220395">
    <property type="component" value="Chromosome"/>
</dbReference>
<dbReference type="RefSeq" id="WP_273685982.1">
    <property type="nucleotide sequence ID" value="NZ_CP117411.1"/>
</dbReference>
<dbReference type="EMBL" id="CP117411">
    <property type="protein sequence ID" value="WCT72034.1"/>
    <property type="molecule type" value="Genomic_DNA"/>
</dbReference>
<evidence type="ECO:0000313" key="2">
    <source>
        <dbReference type="EMBL" id="WCT72034.1"/>
    </source>
</evidence>
<keyword evidence="3" id="KW-1185">Reference proteome</keyword>
<evidence type="ECO:0000313" key="3">
    <source>
        <dbReference type="Proteomes" id="UP001220395"/>
    </source>
</evidence>
<name>A0ABY7TFW1_9SPHN</name>
<gene>
    <name evidence="2" type="ORF">PQ455_10280</name>
</gene>
<sequence length="126" mass="12988">MTALTAIAVLLAGLGHARPSTMEAMARFHAAYDGDPEIHCREKTGEIIVCARRGRSPYRLPLPDERPAIRMAGEAPHGAVGGSPARIAPGFGLTLTIPIGKGPGQAAPAKASLQGTGDAMAATRRP</sequence>
<accession>A0ABY7TFW1</accession>
<feature type="region of interest" description="Disordered" evidence="1">
    <location>
        <begin position="103"/>
        <end position="126"/>
    </location>
</feature>
<protein>
    <submittedName>
        <fullName evidence="2">Uncharacterized protein</fullName>
    </submittedName>
</protein>